<evidence type="ECO:0000313" key="2">
    <source>
        <dbReference type="EMBL" id="VEL24596.1"/>
    </source>
</evidence>
<evidence type="ECO:0000256" key="1">
    <source>
        <dbReference type="SAM" id="MobiDB-lite"/>
    </source>
</evidence>
<dbReference type="Proteomes" id="UP000784294">
    <property type="component" value="Unassembled WGS sequence"/>
</dbReference>
<reference evidence="2" key="1">
    <citation type="submission" date="2018-11" db="EMBL/GenBank/DDBJ databases">
        <authorList>
            <consortium name="Pathogen Informatics"/>
        </authorList>
    </citation>
    <scope>NUCLEOTIDE SEQUENCE</scope>
</reference>
<gene>
    <name evidence="2" type="ORF">PXEA_LOCUS18036</name>
</gene>
<organism evidence="2 3">
    <name type="scientific">Protopolystoma xenopodis</name>
    <dbReference type="NCBI Taxonomy" id="117903"/>
    <lineage>
        <taxon>Eukaryota</taxon>
        <taxon>Metazoa</taxon>
        <taxon>Spiralia</taxon>
        <taxon>Lophotrochozoa</taxon>
        <taxon>Platyhelminthes</taxon>
        <taxon>Monogenea</taxon>
        <taxon>Polyopisthocotylea</taxon>
        <taxon>Polystomatidea</taxon>
        <taxon>Polystomatidae</taxon>
        <taxon>Protopolystoma</taxon>
    </lineage>
</organism>
<dbReference type="AlphaFoldDB" id="A0A3S5AB97"/>
<evidence type="ECO:0000313" key="3">
    <source>
        <dbReference type="Proteomes" id="UP000784294"/>
    </source>
</evidence>
<comment type="caution">
    <text evidence="2">The sequence shown here is derived from an EMBL/GenBank/DDBJ whole genome shotgun (WGS) entry which is preliminary data.</text>
</comment>
<dbReference type="EMBL" id="CAAALY010068588">
    <property type="protein sequence ID" value="VEL24596.1"/>
    <property type="molecule type" value="Genomic_DNA"/>
</dbReference>
<accession>A0A3S5AB97</accession>
<sequence>MPPLSAAMLPPSNLPPVYPPPSPPTARSSGVPGPTPTADHPQYHPPAFLEPAPLPSPNPLHPTLAGTRSREFARLAPDLSRQSWRSCFTDEANKILGHTAFEPSSVGTASRPTGVQNGFSLGSISAPSSAQVRVAQLEAEVARLEARLQEATSGGPDFPPPLSGLDLPGLGRSAAAQPAWSDETRTSSLDRLRVELQFQRNLADRESFRRQADNEVSLAGSKVSAGWLSRQANPFASATALMTTLTLASITWNFSKCEGVDLEMPLHFALPRSTETFSPPKGIKLRFCESGDVVACDGEYMFA</sequence>
<feature type="region of interest" description="Disordered" evidence="1">
    <location>
        <begin position="1"/>
        <end position="66"/>
    </location>
</feature>
<keyword evidence="3" id="KW-1185">Reference proteome</keyword>
<name>A0A3S5AB97_9PLAT</name>
<protein>
    <submittedName>
        <fullName evidence="2">Uncharacterized protein</fullName>
    </submittedName>
</protein>
<proteinExistence type="predicted"/>
<feature type="compositionally biased region" description="Pro residues" evidence="1">
    <location>
        <begin position="12"/>
        <end position="24"/>
    </location>
</feature>